<feature type="transmembrane region" description="Helical" evidence="1">
    <location>
        <begin position="74"/>
        <end position="93"/>
    </location>
</feature>
<sequence>MRATLLLHLKKANPKMHIHFLPTVLHIMGMFLPQALFLELAECPILLALSTLISYIFSWPSVPLSYKFQPSFPTYSLTLALILVVLHISLFYVHRLLEDLALSLL</sequence>
<protein>
    <submittedName>
        <fullName evidence="2">Uncharacterized protein</fullName>
    </submittedName>
</protein>
<feature type="transmembrane region" description="Helical" evidence="1">
    <location>
        <begin position="45"/>
        <end position="62"/>
    </location>
</feature>
<dbReference type="Proteomes" id="UP001367508">
    <property type="component" value="Unassembled WGS sequence"/>
</dbReference>
<accession>A0AAN9LS84</accession>
<gene>
    <name evidence="2" type="ORF">VNO77_19808</name>
</gene>
<comment type="caution">
    <text evidence="2">The sequence shown here is derived from an EMBL/GenBank/DDBJ whole genome shotgun (WGS) entry which is preliminary data.</text>
</comment>
<dbReference type="EMBL" id="JAYMYQ010000004">
    <property type="protein sequence ID" value="KAK7339157.1"/>
    <property type="molecule type" value="Genomic_DNA"/>
</dbReference>
<evidence type="ECO:0000313" key="2">
    <source>
        <dbReference type="EMBL" id="KAK7339157.1"/>
    </source>
</evidence>
<organism evidence="2 3">
    <name type="scientific">Canavalia gladiata</name>
    <name type="common">Sword bean</name>
    <name type="synonym">Dolichos gladiatus</name>
    <dbReference type="NCBI Taxonomy" id="3824"/>
    <lineage>
        <taxon>Eukaryota</taxon>
        <taxon>Viridiplantae</taxon>
        <taxon>Streptophyta</taxon>
        <taxon>Embryophyta</taxon>
        <taxon>Tracheophyta</taxon>
        <taxon>Spermatophyta</taxon>
        <taxon>Magnoliopsida</taxon>
        <taxon>eudicotyledons</taxon>
        <taxon>Gunneridae</taxon>
        <taxon>Pentapetalae</taxon>
        <taxon>rosids</taxon>
        <taxon>fabids</taxon>
        <taxon>Fabales</taxon>
        <taxon>Fabaceae</taxon>
        <taxon>Papilionoideae</taxon>
        <taxon>50 kb inversion clade</taxon>
        <taxon>NPAAA clade</taxon>
        <taxon>indigoferoid/millettioid clade</taxon>
        <taxon>Phaseoleae</taxon>
        <taxon>Canavalia</taxon>
    </lineage>
</organism>
<name>A0AAN9LS84_CANGL</name>
<dbReference type="AlphaFoldDB" id="A0AAN9LS84"/>
<reference evidence="2 3" key="1">
    <citation type="submission" date="2024-01" db="EMBL/GenBank/DDBJ databases">
        <title>The genomes of 5 underutilized Papilionoideae crops provide insights into root nodulation and disease resistanc.</title>
        <authorList>
            <person name="Jiang F."/>
        </authorList>
    </citation>
    <scope>NUCLEOTIDE SEQUENCE [LARGE SCALE GENOMIC DNA]</scope>
    <source>
        <strain evidence="2">LVBAO_FW01</strain>
        <tissue evidence="2">Leaves</tissue>
    </source>
</reference>
<evidence type="ECO:0000256" key="1">
    <source>
        <dbReference type="SAM" id="Phobius"/>
    </source>
</evidence>
<proteinExistence type="predicted"/>
<keyword evidence="1" id="KW-1133">Transmembrane helix</keyword>
<keyword evidence="3" id="KW-1185">Reference proteome</keyword>
<evidence type="ECO:0000313" key="3">
    <source>
        <dbReference type="Proteomes" id="UP001367508"/>
    </source>
</evidence>
<keyword evidence="1" id="KW-0472">Membrane</keyword>
<keyword evidence="1" id="KW-0812">Transmembrane</keyword>